<name>A0ABD6AQV6_9EURY</name>
<comment type="similarity">
    <text evidence="2">Belongs to the Sph1/Sph2 family.</text>
</comment>
<proteinExistence type="inferred from homology"/>
<evidence type="ECO:0000313" key="7">
    <source>
        <dbReference type="Proteomes" id="UP001597187"/>
    </source>
</evidence>
<dbReference type="Gene3D" id="1.10.287.1490">
    <property type="match status" value="1"/>
</dbReference>
<dbReference type="SUPFAM" id="SSF52540">
    <property type="entry name" value="P-loop containing nucleoside triphosphate hydrolases"/>
    <property type="match status" value="2"/>
</dbReference>
<sequence>MSTEQRTRETVRVHAENIGGIDETELELPPGVTVLTGRNATNRTSFLQAIMAVLGSNQASLKGDASDGEVELSVGDATYTRTLSREGGEVVYGGDPYLDDSTVADLFAFLLESNEARQAVARSEDLHDIIMRPIDTASIDAEIDQLERRRRSLTEELEELEGMSERIETLKGRRGDLDEQIAEKKATLEEVEATIDDIDREVEAEREEQSELETHLEELREVRNEAESVRYRIETEQDSIASLEEELDTLEAEQADIDAPDVDIEQLEQRIEQLRERKQELDAEMSKLLSVIQFNEEMLDGIDAEIAAALRDDTAASVTDQLLDDDTVVCWTCGSAVDEEAIDETLDRLRSLRQEKFSEASALDEEIEETQTQLKAVNEHRDKQESLADRIERFTQERDDREATLESLRERRTELTETIEEMEETAESLEQGGDDTLLERHRRANELEFELERLESEYESVTEELSTLEDRHSGREELRAEREQLGEELSDLRTRIERLEHQAVEQFNDHMATVLDVLDYQNLDRIWLERREEDRRQGRRKVSQTVFELHVVRTSDEETAYEDTIDHLSESEREVTGLVFALAGYLVHDVHEQLPFVLLDSLEAIDSNRIATLIDYFAEYSDHLVVALLPEDAAALNDQYTRITEI</sequence>
<gene>
    <name evidence="6" type="ORF">ACFSBT_01235</name>
</gene>
<evidence type="ECO:0000259" key="5">
    <source>
        <dbReference type="Pfam" id="PF13476"/>
    </source>
</evidence>
<dbReference type="EMBL" id="JBHUDC010000002">
    <property type="protein sequence ID" value="MFD1511900.1"/>
    <property type="molecule type" value="Genomic_DNA"/>
</dbReference>
<organism evidence="6 7">
    <name type="scientific">Halomarina rubra</name>
    <dbReference type="NCBI Taxonomy" id="2071873"/>
    <lineage>
        <taxon>Archaea</taxon>
        <taxon>Methanobacteriati</taxon>
        <taxon>Methanobacteriota</taxon>
        <taxon>Stenosarchaea group</taxon>
        <taxon>Halobacteria</taxon>
        <taxon>Halobacteriales</taxon>
        <taxon>Natronomonadaceae</taxon>
        <taxon>Halomarina</taxon>
    </lineage>
</organism>
<dbReference type="Gene3D" id="3.40.50.300">
    <property type="entry name" value="P-loop containing nucleotide triphosphate hydrolases"/>
    <property type="match status" value="2"/>
</dbReference>
<feature type="compositionally biased region" description="Basic and acidic residues" evidence="4">
    <location>
        <begin position="468"/>
        <end position="483"/>
    </location>
</feature>
<protein>
    <submittedName>
        <fullName evidence="6">Archaea-specific SMC-related protein</fullName>
    </submittedName>
</protein>
<keyword evidence="7" id="KW-1185">Reference proteome</keyword>
<comment type="caution">
    <text evidence="6">The sequence shown here is derived from an EMBL/GenBank/DDBJ whole genome shotgun (WGS) entry which is preliminary data.</text>
</comment>
<reference evidence="6 7" key="1">
    <citation type="journal article" date="2019" name="Int. J. Syst. Evol. Microbiol.">
        <title>The Global Catalogue of Microorganisms (GCM) 10K type strain sequencing project: providing services to taxonomists for standard genome sequencing and annotation.</title>
        <authorList>
            <consortium name="The Broad Institute Genomics Platform"/>
            <consortium name="The Broad Institute Genome Sequencing Center for Infectious Disease"/>
            <person name="Wu L."/>
            <person name="Ma J."/>
        </authorList>
    </citation>
    <scope>NUCLEOTIDE SEQUENCE [LARGE SCALE GENOMIC DNA]</scope>
    <source>
        <strain evidence="6 7">CGMCC 1.12563</strain>
    </source>
</reference>
<keyword evidence="1 3" id="KW-0175">Coiled coil</keyword>
<dbReference type="PANTHER" id="PTHR32114">
    <property type="entry name" value="ABC TRANSPORTER ABCH.3"/>
    <property type="match status" value="1"/>
</dbReference>
<dbReference type="Pfam" id="PF13476">
    <property type="entry name" value="AAA_23"/>
    <property type="match status" value="1"/>
</dbReference>
<dbReference type="RefSeq" id="WP_250871883.1">
    <property type="nucleotide sequence ID" value="NZ_JALXFV010000002.1"/>
</dbReference>
<dbReference type="PANTHER" id="PTHR32114:SF2">
    <property type="entry name" value="ABC TRANSPORTER ABCH.3"/>
    <property type="match status" value="1"/>
</dbReference>
<accession>A0ABD6AQV6</accession>
<evidence type="ECO:0000256" key="3">
    <source>
        <dbReference type="SAM" id="Coils"/>
    </source>
</evidence>
<dbReference type="InterPro" id="IPR027417">
    <property type="entry name" value="P-loop_NTPase"/>
</dbReference>
<feature type="coiled-coil region" evidence="3">
    <location>
        <begin position="136"/>
        <end position="291"/>
    </location>
</feature>
<dbReference type="InterPro" id="IPR038729">
    <property type="entry name" value="Rad50/SbcC_AAA"/>
</dbReference>
<dbReference type="AlphaFoldDB" id="A0ABD6AQV6"/>
<feature type="region of interest" description="Disordered" evidence="4">
    <location>
        <begin position="459"/>
        <end position="483"/>
    </location>
</feature>
<dbReference type="Proteomes" id="UP001597187">
    <property type="component" value="Unassembled WGS sequence"/>
</dbReference>
<evidence type="ECO:0000256" key="2">
    <source>
        <dbReference type="ARBA" id="ARBA00049666"/>
    </source>
</evidence>
<evidence type="ECO:0000313" key="6">
    <source>
        <dbReference type="EMBL" id="MFD1511900.1"/>
    </source>
</evidence>
<evidence type="ECO:0000256" key="4">
    <source>
        <dbReference type="SAM" id="MobiDB-lite"/>
    </source>
</evidence>
<evidence type="ECO:0000256" key="1">
    <source>
        <dbReference type="ARBA" id="ARBA00023054"/>
    </source>
</evidence>
<dbReference type="NCBIfam" id="NF045487">
    <property type="entry name" value="ASRP"/>
    <property type="match status" value="1"/>
</dbReference>
<feature type="domain" description="Rad50/SbcC-type AAA" evidence="5">
    <location>
        <begin position="12"/>
        <end position="277"/>
    </location>
</feature>